<keyword evidence="7 8" id="KW-0472">Membrane</keyword>
<evidence type="ECO:0000313" key="10">
    <source>
        <dbReference type="Proteomes" id="UP000045285"/>
    </source>
</evidence>
<dbReference type="CDD" id="cd06579">
    <property type="entry name" value="TM_PBP1_transp_AraH_like"/>
    <property type="match status" value="1"/>
</dbReference>
<evidence type="ECO:0000256" key="3">
    <source>
        <dbReference type="ARBA" id="ARBA00022475"/>
    </source>
</evidence>
<proteinExistence type="predicted"/>
<evidence type="ECO:0000256" key="7">
    <source>
        <dbReference type="ARBA" id="ARBA00023136"/>
    </source>
</evidence>
<dbReference type="Pfam" id="PF02653">
    <property type="entry name" value="BPD_transp_2"/>
    <property type="match status" value="1"/>
</dbReference>
<protein>
    <submittedName>
        <fullName evidence="9">ABC transporter permease protein</fullName>
    </submittedName>
</protein>
<keyword evidence="6 8" id="KW-1133">Transmembrane helix</keyword>
<keyword evidence="10" id="KW-1185">Reference proteome</keyword>
<sequence>MTEPVSVAEEARQPFHRRLLRSQEGIVLALAVLAFAAFALLLPGFLSPGNLLVLVRSVSILGILALGMALVVIARGIDVSMIAIMVVSVSWAFVITRAGYPFELALLIGAGFALMTGMLIGALIAFGDVPPIFATLAAGSVIYGTGRTFFFTLEMQNVPPDTDWFSLIGQGSVLGIPVTIIAFAVLCGVFQLVLRHTRFGWMIYAMGNNPNAARMTGMPFRPMTVAQYAISAFVAYLAGLILASSAAAINARLFNSTMIYDILLVVVLGGIGLNGGHGSVRNVMLGTVFVGILLNGMTIMNIDYTIQNLVKGVVLLLAIVVDSLINPRDEQTSQQGDL</sequence>
<feature type="transmembrane region" description="Helical" evidence="8">
    <location>
        <begin position="81"/>
        <end position="100"/>
    </location>
</feature>
<keyword evidence="5 8" id="KW-0812">Transmembrane</keyword>
<evidence type="ECO:0000313" key="9">
    <source>
        <dbReference type="EMBL" id="CDX14124.1"/>
    </source>
</evidence>
<comment type="subcellular location">
    <subcellularLocation>
        <location evidence="1">Cell membrane</location>
        <topology evidence="1">Multi-pass membrane protein</topology>
    </subcellularLocation>
</comment>
<keyword evidence="4" id="KW-0997">Cell inner membrane</keyword>
<dbReference type="InterPro" id="IPR001851">
    <property type="entry name" value="ABC_transp_permease"/>
</dbReference>
<evidence type="ECO:0000256" key="1">
    <source>
        <dbReference type="ARBA" id="ARBA00004651"/>
    </source>
</evidence>
<feature type="transmembrane region" description="Helical" evidence="8">
    <location>
        <begin position="106"/>
        <end position="126"/>
    </location>
</feature>
<reference evidence="10" key="1">
    <citation type="submission" date="2014-08" db="EMBL/GenBank/DDBJ databases">
        <authorList>
            <person name="Moulin L."/>
        </authorList>
    </citation>
    <scope>NUCLEOTIDE SEQUENCE [LARGE SCALE GENOMIC DNA]</scope>
</reference>
<feature type="transmembrane region" description="Helical" evidence="8">
    <location>
        <begin position="26"/>
        <end position="46"/>
    </location>
</feature>
<evidence type="ECO:0000256" key="8">
    <source>
        <dbReference type="SAM" id="Phobius"/>
    </source>
</evidence>
<evidence type="ECO:0000256" key="4">
    <source>
        <dbReference type="ARBA" id="ARBA00022519"/>
    </source>
</evidence>
<keyword evidence="3" id="KW-1003">Cell membrane</keyword>
<dbReference type="AlphaFoldDB" id="A0A090DEU9"/>
<organism evidence="9 10">
    <name type="scientific">Mesorhizobium plurifarium</name>
    <dbReference type="NCBI Taxonomy" id="69974"/>
    <lineage>
        <taxon>Bacteria</taxon>
        <taxon>Pseudomonadati</taxon>
        <taxon>Pseudomonadota</taxon>
        <taxon>Alphaproteobacteria</taxon>
        <taxon>Hyphomicrobiales</taxon>
        <taxon>Phyllobacteriaceae</taxon>
        <taxon>Mesorhizobium</taxon>
    </lineage>
</organism>
<feature type="transmembrane region" description="Helical" evidence="8">
    <location>
        <begin position="173"/>
        <end position="194"/>
    </location>
</feature>
<dbReference type="GO" id="GO:0022857">
    <property type="term" value="F:transmembrane transporter activity"/>
    <property type="evidence" value="ECO:0007669"/>
    <property type="project" value="InterPro"/>
</dbReference>
<dbReference type="GO" id="GO:0005886">
    <property type="term" value="C:plasma membrane"/>
    <property type="evidence" value="ECO:0007669"/>
    <property type="project" value="UniProtKB-SubCell"/>
</dbReference>
<dbReference type="PANTHER" id="PTHR32196:SF21">
    <property type="entry name" value="ABC TRANSPORTER PERMEASE PROTEIN YPHD-RELATED"/>
    <property type="match status" value="1"/>
</dbReference>
<feature type="transmembrane region" description="Helical" evidence="8">
    <location>
        <begin position="283"/>
        <end position="302"/>
    </location>
</feature>
<evidence type="ECO:0000256" key="2">
    <source>
        <dbReference type="ARBA" id="ARBA00022448"/>
    </source>
</evidence>
<feature type="transmembrane region" description="Helical" evidence="8">
    <location>
        <begin position="133"/>
        <end position="153"/>
    </location>
</feature>
<evidence type="ECO:0000256" key="6">
    <source>
        <dbReference type="ARBA" id="ARBA00022989"/>
    </source>
</evidence>
<evidence type="ECO:0000256" key="5">
    <source>
        <dbReference type="ARBA" id="ARBA00022692"/>
    </source>
</evidence>
<dbReference type="Proteomes" id="UP000045285">
    <property type="component" value="Unassembled WGS sequence"/>
</dbReference>
<feature type="transmembrane region" description="Helical" evidence="8">
    <location>
        <begin position="52"/>
        <end position="74"/>
    </location>
</feature>
<dbReference type="EMBL" id="CCMZ01000007">
    <property type="protein sequence ID" value="CDX14124.1"/>
    <property type="molecule type" value="Genomic_DNA"/>
</dbReference>
<name>A0A090DEU9_MESPL</name>
<accession>A0A090DEU9</accession>
<keyword evidence="2" id="KW-0813">Transport</keyword>
<gene>
    <name evidence="9" type="ORF">MPL3356_150221</name>
</gene>
<feature type="transmembrane region" description="Helical" evidence="8">
    <location>
        <begin position="228"/>
        <end position="251"/>
    </location>
</feature>
<dbReference type="PANTHER" id="PTHR32196">
    <property type="entry name" value="ABC TRANSPORTER PERMEASE PROTEIN YPHD-RELATED-RELATED"/>
    <property type="match status" value="1"/>
</dbReference>
<feature type="transmembrane region" description="Helical" evidence="8">
    <location>
        <begin position="257"/>
        <end position="276"/>
    </location>
</feature>